<dbReference type="InterPro" id="IPR001245">
    <property type="entry name" value="Ser-Thr/Tyr_kinase_cat_dom"/>
</dbReference>
<keyword evidence="6" id="KW-1185">Reference proteome</keyword>
<dbReference type="InterPro" id="IPR000719">
    <property type="entry name" value="Prot_kinase_dom"/>
</dbReference>
<sequence>LVPVIPGSPWDKYGKTHPRELAGKVTIVVKLPAREEQFVVRSLSGEDVEKKLPNIRQFHHENLIRTYEIFAYNDAFYLISEFMCISLKHVRRCPKYPNEKQLVAIVKQALNGICFLTSKKLAHNALTLSNILINADGSVKIANLEHCKTDDECGRKNAKSLGRVMMMLMDKDAKEDGELDLTRFDKWSDLAVNFLSMTIT</sequence>
<feature type="domain" description="Protein kinase" evidence="4">
    <location>
        <begin position="1"/>
        <end position="200"/>
    </location>
</feature>
<protein>
    <recommendedName>
        <fullName evidence="4">Protein kinase domain-containing protein</fullName>
    </recommendedName>
</protein>
<evidence type="ECO:0000313" key="6">
    <source>
        <dbReference type="Proteomes" id="UP000800200"/>
    </source>
</evidence>
<evidence type="ECO:0000313" key="5">
    <source>
        <dbReference type="EMBL" id="KAF2182663.1"/>
    </source>
</evidence>
<dbReference type="SUPFAM" id="SSF56112">
    <property type="entry name" value="Protein kinase-like (PK-like)"/>
    <property type="match status" value="1"/>
</dbReference>
<gene>
    <name evidence="5" type="ORF">K469DRAFT_521251</name>
</gene>
<feature type="non-terminal residue" evidence="5">
    <location>
        <position position="1"/>
    </location>
</feature>
<evidence type="ECO:0000256" key="2">
    <source>
        <dbReference type="ARBA" id="ARBA00022741"/>
    </source>
</evidence>
<dbReference type="EMBL" id="ML994647">
    <property type="protein sequence ID" value="KAF2182663.1"/>
    <property type="molecule type" value="Genomic_DNA"/>
</dbReference>
<proteinExistence type="inferred from homology"/>
<dbReference type="PANTHER" id="PTHR45832:SF22">
    <property type="entry name" value="SERINE_THREONINE-PROTEIN KINASE SAMKA-RELATED"/>
    <property type="match status" value="1"/>
</dbReference>
<dbReference type="InterPro" id="IPR051931">
    <property type="entry name" value="PAK3-like"/>
</dbReference>
<dbReference type="InterPro" id="IPR011009">
    <property type="entry name" value="Kinase-like_dom_sf"/>
</dbReference>
<dbReference type="Proteomes" id="UP000800200">
    <property type="component" value="Unassembled WGS sequence"/>
</dbReference>
<evidence type="ECO:0000256" key="1">
    <source>
        <dbReference type="ARBA" id="ARBA00008874"/>
    </source>
</evidence>
<dbReference type="Pfam" id="PF07714">
    <property type="entry name" value="PK_Tyr_Ser-Thr"/>
    <property type="match status" value="1"/>
</dbReference>
<keyword evidence="3" id="KW-0067">ATP-binding</keyword>
<dbReference type="PROSITE" id="PS50011">
    <property type="entry name" value="PROTEIN_KINASE_DOM"/>
    <property type="match status" value="1"/>
</dbReference>
<accession>A0A6A6DUE1</accession>
<dbReference type="AlphaFoldDB" id="A0A6A6DUE1"/>
<comment type="similarity">
    <text evidence="1">Belongs to the protein kinase superfamily. STE Ser/Thr protein kinase family. STE20 subfamily.</text>
</comment>
<evidence type="ECO:0000256" key="3">
    <source>
        <dbReference type="ARBA" id="ARBA00022840"/>
    </source>
</evidence>
<keyword evidence="2" id="KW-0547">Nucleotide-binding</keyword>
<dbReference type="GO" id="GO:0004672">
    <property type="term" value="F:protein kinase activity"/>
    <property type="evidence" value="ECO:0007669"/>
    <property type="project" value="InterPro"/>
</dbReference>
<name>A0A6A6DUE1_9PEZI</name>
<reference evidence="5" key="1">
    <citation type="journal article" date="2020" name="Stud. Mycol.">
        <title>101 Dothideomycetes genomes: a test case for predicting lifestyles and emergence of pathogens.</title>
        <authorList>
            <person name="Haridas S."/>
            <person name="Albert R."/>
            <person name="Binder M."/>
            <person name="Bloem J."/>
            <person name="Labutti K."/>
            <person name="Salamov A."/>
            <person name="Andreopoulos B."/>
            <person name="Baker S."/>
            <person name="Barry K."/>
            <person name="Bills G."/>
            <person name="Bluhm B."/>
            <person name="Cannon C."/>
            <person name="Castanera R."/>
            <person name="Culley D."/>
            <person name="Daum C."/>
            <person name="Ezra D."/>
            <person name="Gonzalez J."/>
            <person name="Henrissat B."/>
            <person name="Kuo A."/>
            <person name="Liang C."/>
            <person name="Lipzen A."/>
            <person name="Lutzoni F."/>
            <person name="Magnuson J."/>
            <person name="Mondo S."/>
            <person name="Nolan M."/>
            <person name="Ohm R."/>
            <person name="Pangilinan J."/>
            <person name="Park H.-J."/>
            <person name="Ramirez L."/>
            <person name="Alfaro M."/>
            <person name="Sun H."/>
            <person name="Tritt A."/>
            <person name="Yoshinaga Y."/>
            <person name="Zwiers L.-H."/>
            <person name="Turgeon B."/>
            <person name="Goodwin S."/>
            <person name="Spatafora J."/>
            <person name="Crous P."/>
            <person name="Grigoriev I."/>
        </authorList>
    </citation>
    <scope>NUCLEOTIDE SEQUENCE</scope>
    <source>
        <strain evidence="5">CBS 207.26</strain>
    </source>
</reference>
<dbReference type="GO" id="GO:0005524">
    <property type="term" value="F:ATP binding"/>
    <property type="evidence" value="ECO:0007669"/>
    <property type="project" value="UniProtKB-KW"/>
</dbReference>
<dbReference type="OrthoDB" id="3738511at2759"/>
<feature type="non-terminal residue" evidence="5">
    <location>
        <position position="200"/>
    </location>
</feature>
<evidence type="ECO:0000259" key="4">
    <source>
        <dbReference type="PROSITE" id="PS50011"/>
    </source>
</evidence>
<organism evidence="5 6">
    <name type="scientific">Zopfia rhizophila CBS 207.26</name>
    <dbReference type="NCBI Taxonomy" id="1314779"/>
    <lineage>
        <taxon>Eukaryota</taxon>
        <taxon>Fungi</taxon>
        <taxon>Dikarya</taxon>
        <taxon>Ascomycota</taxon>
        <taxon>Pezizomycotina</taxon>
        <taxon>Dothideomycetes</taxon>
        <taxon>Dothideomycetes incertae sedis</taxon>
        <taxon>Zopfiaceae</taxon>
        <taxon>Zopfia</taxon>
    </lineage>
</organism>
<dbReference type="Gene3D" id="1.10.510.10">
    <property type="entry name" value="Transferase(Phosphotransferase) domain 1"/>
    <property type="match status" value="1"/>
</dbReference>
<dbReference type="PANTHER" id="PTHR45832">
    <property type="entry name" value="SERINE/THREONINE-PROTEIN KINASE SAMKA-RELATED-RELATED"/>
    <property type="match status" value="1"/>
</dbReference>